<dbReference type="InterPro" id="IPR011335">
    <property type="entry name" value="Restrct_endonuc-II-like"/>
</dbReference>
<dbReference type="GO" id="GO:0008854">
    <property type="term" value="F:exodeoxyribonuclease V activity"/>
    <property type="evidence" value="ECO:0007669"/>
    <property type="project" value="InterPro"/>
</dbReference>
<proteinExistence type="inferred from homology"/>
<dbReference type="RefSeq" id="WP_066102217.1">
    <property type="nucleotide sequence ID" value="NZ_CP016027.1"/>
</dbReference>
<keyword evidence="5 10" id="KW-0347">Helicase</keyword>
<keyword evidence="2 10" id="KW-0547">Nucleotide-binding</keyword>
<dbReference type="Gene3D" id="1.10.486.10">
    <property type="entry name" value="PCRA, domain 4"/>
    <property type="match status" value="1"/>
</dbReference>
<keyword evidence="1 10" id="KW-0540">Nuclease</keyword>
<dbReference type="SUPFAM" id="SSF52980">
    <property type="entry name" value="Restriction endonuclease-like"/>
    <property type="match status" value="1"/>
</dbReference>
<dbReference type="Proteomes" id="UP000078596">
    <property type="component" value="Chromosome"/>
</dbReference>
<dbReference type="InterPro" id="IPR013986">
    <property type="entry name" value="DExx_box_DNA_helicase_dom_sf"/>
</dbReference>
<evidence type="ECO:0000256" key="6">
    <source>
        <dbReference type="ARBA" id="ARBA00022839"/>
    </source>
</evidence>
<comment type="function">
    <text evidence="10">A helicase/nuclease that prepares dsDNA breaks (DSB) for recombinational DNA repair. Binds to DSBs and unwinds DNA via a highly rapid and processive ATP-dependent bidirectional helicase activity. Unwinds dsDNA until it encounters a Chi (crossover hotspot instigator) sequence from the 3' direction. Cuts ssDNA a few nucleotides 3' to the Chi site. The properties and activities of the enzyme are changed at Chi. The Chi-altered holoenzyme produces a long 3'-ssDNA overhang and facilitates RecA-binding to the ssDNA for homologous DNA recombination and repair. Holoenzyme degrades any linearized DNA that is unable to undergo homologous recombination. In the holoenzyme this subunit recognizes the wild-type Chi sequence, and when added to isolated RecB increases its ATP-dependent helicase processivity.</text>
</comment>
<evidence type="ECO:0000256" key="2">
    <source>
        <dbReference type="ARBA" id="ARBA00022741"/>
    </source>
</evidence>
<keyword evidence="7 10" id="KW-0067">ATP-binding</keyword>
<evidence type="ECO:0000256" key="10">
    <source>
        <dbReference type="HAMAP-Rule" id="MF_01486"/>
    </source>
</evidence>
<evidence type="ECO:0000256" key="3">
    <source>
        <dbReference type="ARBA" id="ARBA00022763"/>
    </source>
</evidence>
<dbReference type="KEGG" id="haz:A9404_12470"/>
<protein>
    <recommendedName>
        <fullName evidence="10">RecBCD enzyme subunit RecC</fullName>
    </recommendedName>
    <alternativeName>
        <fullName evidence="10">Exonuclease V subunit RecC</fullName>
        <shortName evidence="10">ExoV subunit RecC</shortName>
    </alternativeName>
    <alternativeName>
        <fullName evidence="10">Helicase/nuclease RecBCD subunit RecC</fullName>
    </alternativeName>
</protein>
<dbReference type="Gene3D" id="1.10.10.160">
    <property type="match status" value="1"/>
</dbReference>
<evidence type="ECO:0000256" key="5">
    <source>
        <dbReference type="ARBA" id="ARBA00022806"/>
    </source>
</evidence>
<evidence type="ECO:0000259" key="11">
    <source>
        <dbReference type="Pfam" id="PF17946"/>
    </source>
</evidence>
<dbReference type="EMBL" id="CP016027">
    <property type="protein sequence ID" value="ANJ68080.1"/>
    <property type="molecule type" value="Genomic_DNA"/>
</dbReference>
<dbReference type="Pfam" id="PF17946">
    <property type="entry name" value="RecC_C"/>
    <property type="match status" value="1"/>
</dbReference>
<feature type="domain" description="RecC C-terminal" evidence="11">
    <location>
        <begin position="879"/>
        <end position="1127"/>
    </location>
</feature>
<evidence type="ECO:0000256" key="4">
    <source>
        <dbReference type="ARBA" id="ARBA00022801"/>
    </source>
</evidence>
<dbReference type="STRING" id="1860122.A9404_12470"/>
<accession>A0A191ZJN5</accession>
<dbReference type="GO" id="GO:0003677">
    <property type="term" value="F:DNA binding"/>
    <property type="evidence" value="ECO:0007669"/>
    <property type="project" value="UniProtKB-UniRule"/>
</dbReference>
<gene>
    <name evidence="10" type="primary">recC</name>
    <name evidence="12" type="ORF">A9404_12470</name>
</gene>
<organism evidence="12 13">
    <name type="scientific">Halothiobacillus diazotrophicus</name>
    <dbReference type="NCBI Taxonomy" id="1860122"/>
    <lineage>
        <taxon>Bacteria</taxon>
        <taxon>Pseudomonadati</taxon>
        <taxon>Pseudomonadota</taxon>
        <taxon>Gammaproteobacteria</taxon>
        <taxon>Chromatiales</taxon>
        <taxon>Halothiobacillaceae</taxon>
        <taxon>Halothiobacillus</taxon>
    </lineage>
</organism>
<evidence type="ECO:0000256" key="8">
    <source>
        <dbReference type="ARBA" id="ARBA00023125"/>
    </source>
</evidence>
<sequence>MTEHADIAPGFILLQGNKLESLRQVTIDWIRAYPLAPLESETILVQSNGMAQWLRLGLAQPRADSGAGHGSGLGIATALNFILPARLQWQCYRALLGEAAVPAESPLDKGQLVWRLMRLLPTLWDQPAFRDLRHYILTDDKPDERRLYQLAQRIADQLDQYQVYRADWLLHWQSGRDDLPTGETPLEPGQHWQPILWRAIVDDARAQHIANDRAPDAALGRAELHLAFRTAAARCESPPETLPRRIIVFGLSTLAPQILDVLATVARWSQVIVCLQNPCRHYWGDMIDGHQFFPPPSPRHRPKRAGETPGLSGLTEHAHPLLAAWGRQGRDLMRMLDEFDESARFESRFTQNQLALDLFESPDETRPEPTLLSQIQTDILEARTPDELMTLGRRIDPGQDRSIRFHSAHSPLREIEILHDLMLAAFDADPGLHPTDLIVMVPDMNLYAPAITAIFGRLTHDDPRYIPFTISDQSPGAQTPILGTLEQLLHLDHARLGRSEILDLLGNPLLRARFDIADADVPTLQTWIDQAGIRWGLDAHHREQFGLPPAIEQNSWRFGLNRLLLGYLSGDTEAGWQGMEPYAGIDGSAAPILGGLADLILQLSRYTEALQGRHLPETWATLLRSLMDDFLIAPENLDAAGRHQRGGALTDHDWQMNLEWRGRLLTALNQWLRDCQSAGLSEPLTIDTVRTAWLERLEPHRLQQRFLVGGVHFATLMPMRTIPYRHLYLLGMDDASYPRRQPRSDFDLMANRYRPGDRSRREDDRYLFLEAVLAARERLTISWVGRDIHKNTRRPASVLVSQLADYIDQYWRIEGAEKPSTVLTTEHPLHPFSHRYFSGDDPNLFTYAADWQAIHNATRSTSPANVPTELPLWRPESPLNRDILGRFLRHPAHTLWRARFNTVLNAPEEMPADHEPFQLDALALWQVKFALNDALRRRLAKAEPDMPSPDIGRLSDWLRQELSRLQRAGTLPLVLTDPDTTLIEPLLEQWQSWLTLHARYARPQTGVAPIGISGPEGIELVDSPRDILLDETGEGARICFLNGRVHKGNTLDWHKLVAEWPAHLLSQMSGVPVFSHLVSETGIIRLAPVPPENAETLLVDILTAWFESAQQPFPLACKTAFAWLNAGAAEKGRNQAAQVFNGTHQQPGERDSDPLLARLWENFEEFSACRTRRDEDFTALAERLYGPLTAAIDRPAEA</sequence>
<dbReference type="InterPro" id="IPR041500">
    <property type="entry name" value="RecC_C"/>
</dbReference>
<keyword evidence="4 10" id="KW-0378">Hydrolase</keyword>
<dbReference type="Gene3D" id="3.40.50.10930">
    <property type="match status" value="1"/>
</dbReference>
<evidence type="ECO:0000256" key="1">
    <source>
        <dbReference type="ARBA" id="ARBA00022722"/>
    </source>
</evidence>
<dbReference type="GO" id="GO:0005524">
    <property type="term" value="F:ATP binding"/>
    <property type="evidence" value="ECO:0007669"/>
    <property type="project" value="UniProtKB-UniRule"/>
</dbReference>
<keyword evidence="3 10" id="KW-0227">DNA damage</keyword>
<keyword evidence="9 10" id="KW-0234">DNA repair</keyword>
<dbReference type="NCBIfam" id="TIGR01450">
    <property type="entry name" value="recC"/>
    <property type="match status" value="1"/>
</dbReference>
<dbReference type="InterPro" id="IPR027417">
    <property type="entry name" value="P-loop_NTPase"/>
</dbReference>
<dbReference type="Gene3D" id="3.40.50.300">
    <property type="entry name" value="P-loop containing nucleotide triphosphate hydrolases"/>
    <property type="match status" value="1"/>
</dbReference>
<dbReference type="AlphaFoldDB" id="A0A191ZJN5"/>
<evidence type="ECO:0000256" key="7">
    <source>
        <dbReference type="ARBA" id="ARBA00022840"/>
    </source>
</evidence>
<dbReference type="Pfam" id="PF04257">
    <property type="entry name" value="Exonuc_V_gamma"/>
    <property type="match status" value="1"/>
</dbReference>
<dbReference type="SUPFAM" id="SSF52540">
    <property type="entry name" value="P-loop containing nucleoside triphosphate hydrolases"/>
    <property type="match status" value="2"/>
</dbReference>
<dbReference type="PIRSF" id="PIRSF000980">
    <property type="entry name" value="RecC"/>
    <property type="match status" value="1"/>
</dbReference>
<dbReference type="OrthoDB" id="9762834at2"/>
<dbReference type="InterPro" id="IPR006697">
    <property type="entry name" value="RecC"/>
</dbReference>
<name>A0A191ZJN5_9GAMM</name>
<evidence type="ECO:0000313" key="13">
    <source>
        <dbReference type="Proteomes" id="UP000078596"/>
    </source>
</evidence>
<dbReference type="GO" id="GO:0009338">
    <property type="term" value="C:exodeoxyribonuclease V complex"/>
    <property type="evidence" value="ECO:0007669"/>
    <property type="project" value="InterPro"/>
</dbReference>
<evidence type="ECO:0000256" key="9">
    <source>
        <dbReference type="ARBA" id="ARBA00023204"/>
    </source>
</evidence>
<keyword evidence="8 10" id="KW-0238">DNA-binding</keyword>
<dbReference type="GO" id="GO:0003678">
    <property type="term" value="F:DNA helicase activity"/>
    <property type="evidence" value="ECO:0007669"/>
    <property type="project" value="UniProtKB-UniRule"/>
</dbReference>
<dbReference type="PANTHER" id="PTHR30591">
    <property type="entry name" value="RECBCD ENZYME SUBUNIT RECC"/>
    <property type="match status" value="1"/>
</dbReference>
<comment type="subunit">
    <text evidence="10">Heterotrimer of RecB, RecC and RecD. All subunits contribute to DNA-binding.</text>
</comment>
<dbReference type="GO" id="GO:0000724">
    <property type="term" value="P:double-strand break repair via homologous recombination"/>
    <property type="evidence" value="ECO:0007669"/>
    <property type="project" value="UniProtKB-UniRule"/>
</dbReference>
<dbReference type="PANTHER" id="PTHR30591:SF1">
    <property type="entry name" value="RECBCD ENZYME SUBUNIT RECC"/>
    <property type="match status" value="1"/>
</dbReference>
<keyword evidence="6 10" id="KW-0269">Exonuclease</keyword>
<dbReference type="HAMAP" id="MF_01486">
    <property type="entry name" value="RecC"/>
    <property type="match status" value="1"/>
</dbReference>
<comment type="miscellaneous">
    <text evidence="10">In the RecBCD complex, RecB has a slow 3'-5' helicase, an exonuclease activity and loads RecA onto ssDNA, RecD has a fast 5'-3' helicase activity, while RecC stimulates the ATPase and processivity of the RecB helicase and contributes to recognition of the Chi site.</text>
</comment>
<reference evidence="12 13" key="1">
    <citation type="submission" date="2016-06" db="EMBL/GenBank/DDBJ databases">
        <title>Insight into the functional genes involving in sulfur oxidation in Pearl River water.</title>
        <authorList>
            <person name="Luo J."/>
            <person name="Tan X."/>
            <person name="Lin W."/>
        </authorList>
    </citation>
    <scope>NUCLEOTIDE SEQUENCE [LARGE SCALE GENOMIC DNA]</scope>
    <source>
        <strain evidence="12 13">LS2</strain>
    </source>
</reference>
<evidence type="ECO:0000313" key="12">
    <source>
        <dbReference type="EMBL" id="ANJ68080.1"/>
    </source>
</evidence>
<keyword evidence="13" id="KW-1185">Reference proteome</keyword>
<comment type="similarity">
    <text evidence="10">Belongs to the RecC family.</text>
</comment>